<gene>
    <name evidence="1" type="ORF">EUGRSUZ_B01086</name>
</gene>
<protein>
    <submittedName>
        <fullName evidence="1">Uncharacterized protein</fullName>
    </submittedName>
</protein>
<name>A0ACC3LR50_EUCGR</name>
<organism evidence="1 2">
    <name type="scientific">Eucalyptus grandis</name>
    <name type="common">Flooded gum</name>
    <dbReference type="NCBI Taxonomy" id="71139"/>
    <lineage>
        <taxon>Eukaryota</taxon>
        <taxon>Viridiplantae</taxon>
        <taxon>Streptophyta</taxon>
        <taxon>Embryophyta</taxon>
        <taxon>Tracheophyta</taxon>
        <taxon>Spermatophyta</taxon>
        <taxon>Magnoliopsida</taxon>
        <taxon>eudicotyledons</taxon>
        <taxon>Gunneridae</taxon>
        <taxon>Pentapetalae</taxon>
        <taxon>rosids</taxon>
        <taxon>malvids</taxon>
        <taxon>Myrtales</taxon>
        <taxon>Myrtaceae</taxon>
        <taxon>Myrtoideae</taxon>
        <taxon>Eucalypteae</taxon>
        <taxon>Eucalyptus</taxon>
    </lineage>
</organism>
<comment type="caution">
    <text evidence="1">The sequence shown here is derived from an EMBL/GenBank/DDBJ whole genome shotgun (WGS) entry which is preliminary data.</text>
</comment>
<sequence>MEESSRRSVERSGIVLKKRSSSGCLIVRKKRDGVGGVGGVGASQRKRPRPVMSDSGSSDELSPTRPRRLPVGAETIRVCNGLDEAIRVQGKNGVLKVLVNPKKKVGGPVRNLDRWDERRKVSVGEGRKVSISEDTSHNVTSRPTAFAEIRRNEMRNPTIKMEKNKLNVQKTVSAKIKKPDDWESEDSDISPTPSRRNADIRDSVTRVSREKEKSPQSKISHEREKSPQLKIGRGKGKPRQAKISREKEKSPQPKIVARAKSPETPVLSGPKEGKVKRGSGTEKQKLRERIREMLLNAGWKIDYRPRRNRDYLDAVYINPTGTAYWSIIKAYDALQKQLDDDNDEGKASEERSAFLISDDTLGQLTRKTQKKMEKEMKMKEREGAGSANARQAAIRRNSKPKHEEESMDSDSEEEKLSSFIKQGAKSSKKGPVHNMHSSIEKGTSDSNVHQVHGRKGRKLGRCTLLVRSSEKGLNSEGDGFVPYTGKRTLLSWLIDSGVVELSQKVQYMNRRKTRVLLEGWVTRDGIHCGCCSKILSLSKFEIHAGSKLRQPFQNIHLDSGVSLLQCQIDAWNKQVESERGGIPFCLFEHLQKYLGVKHELEGGFSWSLIRRTDAESDMSLRGLPQRVECNSKLAVALTIMDECFLPIVDRRSGINMIHNVLYNCG</sequence>
<accession>A0ACC3LR50</accession>
<evidence type="ECO:0000313" key="1">
    <source>
        <dbReference type="EMBL" id="KAK3440817.1"/>
    </source>
</evidence>
<proteinExistence type="predicted"/>
<dbReference type="Proteomes" id="UP000030711">
    <property type="component" value="Chromosome 2"/>
</dbReference>
<keyword evidence="2" id="KW-1185">Reference proteome</keyword>
<dbReference type="EMBL" id="CM064436">
    <property type="protein sequence ID" value="KAK3440817.1"/>
    <property type="molecule type" value="Genomic_DNA"/>
</dbReference>
<evidence type="ECO:0000313" key="2">
    <source>
        <dbReference type="Proteomes" id="UP000030711"/>
    </source>
</evidence>
<reference evidence="1 2" key="1">
    <citation type="journal article" date="2014" name="Nature">
        <title>The genome of Eucalyptus grandis.</title>
        <authorList>
            <person name="Myburg A.A."/>
            <person name="Grattapaglia D."/>
            <person name="Tuskan G.A."/>
            <person name="Hellsten U."/>
            <person name="Hayes R.D."/>
            <person name="Grimwood J."/>
            <person name="Jenkins J."/>
            <person name="Lindquist E."/>
            <person name="Tice H."/>
            <person name="Bauer D."/>
            <person name="Goodstein D.M."/>
            <person name="Dubchak I."/>
            <person name="Poliakov A."/>
            <person name="Mizrachi E."/>
            <person name="Kullan A.R."/>
            <person name="Hussey S.G."/>
            <person name="Pinard D."/>
            <person name="van der Merwe K."/>
            <person name="Singh P."/>
            <person name="van Jaarsveld I."/>
            <person name="Silva-Junior O.B."/>
            <person name="Togawa R.C."/>
            <person name="Pappas M.R."/>
            <person name="Faria D.A."/>
            <person name="Sansaloni C.P."/>
            <person name="Petroli C.D."/>
            <person name="Yang X."/>
            <person name="Ranjan P."/>
            <person name="Tschaplinski T.J."/>
            <person name="Ye C.Y."/>
            <person name="Li T."/>
            <person name="Sterck L."/>
            <person name="Vanneste K."/>
            <person name="Murat F."/>
            <person name="Soler M."/>
            <person name="Clemente H.S."/>
            <person name="Saidi N."/>
            <person name="Cassan-Wang H."/>
            <person name="Dunand C."/>
            <person name="Hefer C.A."/>
            <person name="Bornberg-Bauer E."/>
            <person name="Kersting A.R."/>
            <person name="Vining K."/>
            <person name="Amarasinghe V."/>
            <person name="Ranik M."/>
            <person name="Naithani S."/>
            <person name="Elser J."/>
            <person name="Boyd A.E."/>
            <person name="Liston A."/>
            <person name="Spatafora J.W."/>
            <person name="Dharmwardhana P."/>
            <person name="Raja R."/>
            <person name="Sullivan C."/>
            <person name="Romanel E."/>
            <person name="Alves-Ferreira M."/>
            <person name="Kulheim C."/>
            <person name="Foley W."/>
            <person name="Carocha V."/>
            <person name="Paiva J."/>
            <person name="Kudrna D."/>
            <person name="Brommonschenkel S.H."/>
            <person name="Pasquali G."/>
            <person name="Byrne M."/>
            <person name="Rigault P."/>
            <person name="Tibbits J."/>
            <person name="Spokevicius A."/>
            <person name="Jones R.C."/>
            <person name="Steane D.A."/>
            <person name="Vaillancourt R.E."/>
            <person name="Potts B.M."/>
            <person name="Joubert F."/>
            <person name="Barry K."/>
            <person name="Pappas G.J."/>
            <person name="Strauss S.H."/>
            <person name="Jaiswal P."/>
            <person name="Grima-Pettenati J."/>
            <person name="Salse J."/>
            <person name="Van de Peer Y."/>
            <person name="Rokhsar D.S."/>
            <person name="Schmutz J."/>
        </authorList>
    </citation>
    <scope>NUCLEOTIDE SEQUENCE [LARGE SCALE GENOMIC DNA]</scope>
    <source>
        <strain evidence="2">cv. BRASUZ1</strain>
        <tissue evidence="1">Leaf extractions</tissue>
    </source>
</reference>